<evidence type="ECO:0000313" key="2">
    <source>
        <dbReference type="EMBL" id="MDT0643887.1"/>
    </source>
</evidence>
<evidence type="ECO:0000256" key="1">
    <source>
        <dbReference type="SAM" id="SignalP"/>
    </source>
</evidence>
<feature type="signal peptide" evidence="1">
    <location>
        <begin position="1"/>
        <end position="21"/>
    </location>
</feature>
<dbReference type="RefSeq" id="WP_311535506.1">
    <property type="nucleotide sequence ID" value="NZ_JAVRHQ010000018.1"/>
</dbReference>
<feature type="chain" id="PRO_5045135522" evidence="1">
    <location>
        <begin position="22"/>
        <end position="250"/>
    </location>
</feature>
<keyword evidence="3" id="KW-1185">Reference proteome</keyword>
<dbReference type="InterPro" id="IPR045444">
    <property type="entry name" value="DUF6503"/>
</dbReference>
<evidence type="ECO:0000313" key="3">
    <source>
        <dbReference type="Proteomes" id="UP001262889"/>
    </source>
</evidence>
<dbReference type="Proteomes" id="UP001262889">
    <property type="component" value="Unassembled WGS sequence"/>
</dbReference>
<name>A0ABU3CCE5_9FLAO</name>
<reference evidence="2 3" key="1">
    <citation type="submission" date="2023-09" db="EMBL/GenBank/DDBJ databases">
        <authorList>
            <person name="Rey-Velasco X."/>
        </authorList>
    </citation>
    <scope>NUCLEOTIDE SEQUENCE [LARGE SCALE GENOMIC DNA]</scope>
    <source>
        <strain evidence="2 3">F363</strain>
    </source>
</reference>
<protein>
    <submittedName>
        <fullName evidence="2">DUF6503 family protein</fullName>
    </submittedName>
</protein>
<proteinExistence type="predicted"/>
<gene>
    <name evidence="2" type="ORF">RM553_13695</name>
</gene>
<organism evidence="2 3">
    <name type="scientific">Autumnicola tepida</name>
    <dbReference type="NCBI Taxonomy" id="3075595"/>
    <lineage>
        <taxon>Bacteria</taxon>
        <taxon>Pseudomonadati</taxon>
        <taxon>Bacteroidota</taxon>
        <taxon>Flavobacteriia</taxon>
        <taxon>Flavobacteriales</taxon>
        <taxon>Flavobacteriaceae</taxon>
        <taxon>Autumnicola</taxon>
    </lineage>
</organism>
<sequence>MKNFIFLISILAILCSCNNTSEDPEAQKIVDKAIEIAGGENYERARIDFTFRNKTYRSTRNHGGEFSLERTVVDSMGTETRDVLSNTGLKRFRNDTAVKVADSLINAVSNSVNSVHYFLQLPFGLNAPAANKKLVGRDTIDNEGYYEIKVTFDNAGGGTDHEDEYLYWINDDTYTVDYLAYNYKVNGGGVRFRKAVNPRVINGIRFVDYENFKYKDPGVKLQKLDSLFTAGELTLVSHIRTEDIEVELTE</sequence>
<dbReference type="EMBL" id="JAVRHQ010000018">
    <property type="protein sequence ID" value="MDT0643887.1"/>
    <property type="molecule type" value="Genomic_DNA"/>
</dbReference>
<comment type="caution">
    <text evidence="2">The sequence shown here is derived from an EMBL/GenBank/DDBJ whole genome shotgun (WGS) entry which is preliminary data.</text>
</comment>
<accession>A0ABU3CCE5</accession>
<keyword evidence="1" id="KW-0732">Signal</keyword>
<dbReference type="PROSITE" id="PS51257">
    <property type="entry name" value="PROKAR_LIPOPROTEIN"/>
    <property type="match status" value="1"/>
</dbReference>
<dbReference type="Pfam" id="PF20113">
    <property type="entry name" value="DUF6503"/>
    <property type="match status" value="1"/>
</dbReference>